<organism evidence="12 13">
    <name type="scientific">Stieleria maiorica</name>
    <dbReference type="NCBI Taxonomy" id="2795974"/>
    <lineage>
        <taxon>Bacteria</taxon>
        <taxon>Pseudomonadati</taxon>
        <taxon>Planctomycetota</taxon>
        <taxon>Planctomycetia</taxon>
        <taxon>Pirellulales</taxon>
        <taxon>Pirellulaceae</taxon>
        <taxon>Stieleria</taxon>
    </lineage>
</organism>
<dbReference type="PROSITE" id="PS00905">
    <property type="entry name" value="GTP1_OBG"/>
    <property type="match status" value="1"/>
</dbReference>
<feature type="domain" description="Obg" evidence="11">
    <location>
        <begin position="1"/>
        <end position="158"/>
    </location>
</feature>
<dbReference type="GO" id="GO:0005737">
    <property type="term" value="C:cytoplasm"/>
    <property type="evidence" value="ECO:0007669"/>
    <property type="project" value="UniProtKB-SubCell"/>
</dbReference>
<feature type="binding site" evidence="8">
    <location>
        <begin position="308"/>
        <end position="310"/>
    </location>
    <ligand>
        <name>GTP</name>
        <dbReference type="ChEBI" id="CHEBI:37565"/>
    </ligand>
</feature>
<dbReference type="GO" id="GO:0000287">
    <property type="term" value="F:magnesium ion binding"/>
    <property type="evidence" value="ECO:0007669"/>
    <property type="project" value="InterPro"/>
</dbReference>
<feature type="domain" description="OBG-type G" evidence="10">
    <location>
        <begin position="159"/>
        <end position="327"/>
    </location>
</feature>
<keyword evidence="3 8" id="KW-0479">Metal-binding</keyword>
<dbReference type="InterPro" id="IPR014100">
    <property type="entry name" value="GTP-bd_Obg/CgtA"/>
</dbReference>
<dbReference type="GO" id="GO:0003924">
    <property type="term" value="F:GTPase activity"/>
    <property type="evidence" value="ECO:0007669"/>
    <property type="project" value="UniProtKB-UniRule"/>
</dbReference>
<dbReference type="InterPro" id="IPR031167">
    <property type="entry name" value="G_OBG"/>
</dbReference>
<dbReference type="Gene3D" id="3.40.50.300">
    <property type="entry name" value="P-loop containing nucleotide triphosphate hydrolases"/>
    <property type="match status" value="1"/>
</dbReference>
<dbReference type="SUPFAM" id="SSF52540">
    <property type="entry name" value="P-loop containing nucleoside triphosphate hydrolases"/>
    <property type="match status" value="1"/>
</dbReference>
<feature type="binding site" evidence="8">
    <location>
        <position position="172"/>
    </location>
    <ligand>
        <name>Mg(2+)</name>
        <dbReference type="ChEBI" id="CHEBI:18420"/>
    </ligand>
</feature>
<evidence type="ECO:0000313" key="12">
    <source>
        <dbReference type="EMBL" id="QEF96514.1"/>
    </source>
</evidence>
<protein>
    <recommendedName>
        <fullName evidence="8">GTPase Obg</fullName>
        <ecNumber evidence="8">3.6.5.-</ecNumber>
    </recommendedName>
    <alternativeName>
        <fullName evidence="8">GTP-binding protein Obg</fullName>
    </alternativeName>
</protein>
<feature type="binding site" evidence="8">
    <location>
        <begin position="165"/>
        <end position="172"/>
    </location>
    <ligand>
        <name>GTP</name>
        <dbReference type="ChEBI" id="CHEBI:37565"/>
    </ligand>
</feature>
<keyword evidence="6 8" id="KW-0460">Magnesium</keyword>
<feature type="binding site" evidence="8">
    <location>
        <position position="192"/>
    </location>
    <ligand>
        <name>Mg(2+)</name>
        <dbReference type="ChEBI" id="CHEBI:18420"/>
    </ligand>
</feature>
<dbReference type="PROSITE" id="PS51883">
    <property type="entry name" value="OBG"/>
    <property type="match status" value="1"/>
</dbReference>
<evidence type="ECO:0000256" key="7">
    <source>
        <dbReference type="ARBA" id="ARBA00023134"/>
    </source>
</evidence>
<dbReference type="InterPro" id="IPR006073">
    <property type="entry name" value="GTP-bd"/>
</dbReference>
<gene>
    <name evidence="8 12" type="primary">obg</name>
    <name evidence="12" type="ORF">Mal15_05420</name>
</gene>
<evidence type="ECO:0000256" key="9">
    <source>
        <dbReference type="SAM" id="MobiDB-lite"/>
    </source>
</evidence>
<dbReference type="PIRSF" id="PIRSF002401">
    <property type="entry name" value="GTP_bd_Obg/CgtA"/>
    <property type="match status" value="1"/>
</dbReference>
<dbReference type="PANTHER" id="PTHR11702:SF31">
    <property type="entry name" value="MITOCHONDRIAL RIBOSOME-ASSOCIATED GTPASE 2"/>
    <property type="match status" value="1"/>
</dbReference>
<comment type="function">
    <text evidence="8">An essential GTPase which binds GTP, GDP and possibly (p)ppGpp with moderate affinity, with high nucleotide exchange rates and a fairly low GTP hydrolysis rate. Plays a role in control of the cell cycle, stress response, ribosome biogenesis and in those bacteria that undergo differentiation, in morphogenesis control.</text>
</comment>
<name>A0A5B9MAE1_9BACT</name>
<evidence type="ECO:0000259" key="11">
    <source>
        <dbReference type="PROSITE" id="PS51883"/>
    </source>
</evidence>
<keyword evidence="7 8" id="KW-0342">GTP-binding</keyword>
<comment type="subunit">
    <text evidence="8">Monomer.</text>
</comment>
<dbReference type="EC" id="3.6.5.-" evidence="8"/>
<dbReference type="CDD" id="cd01898">
    <property type="entry name" value="Obg"/>
    <property type="match status" value="1"/>
</dbReference>
<feature type="compositionally biased region" description="Basic and acidic residues" evidence="9">
    <location>
        <begin position="367"/>
        <end position="387"/>
    </location>
</feature>
<evidence type="ECO:0000256" key="5">
    <source>
        <dbReference type="ARBA" id="ARBA00022801"/>
    </source>
</evidence>
<dbReference type="GO" id="GO:0043022">
    <property type="term" value="F:ribosome binding"/>
    <property type="evidence" value="ECO:0007669"/>
    <property type="project" value="UniProtKB-ARBA"/>
</dbReference>
<comment type="cofactor">
    <cofactor evidence="8">
        <name>Mg(2+)</name>
        <dbReference type="ChEBI" id="CHEBI:18420"/>
    </cofactor>
</comment>
<dbReference type="Proteomes" id="UP000321353">
    <property type="component" value="Chromosome"/>
</dbReference>
<evidence type="ECO:0000259" key="10">
    <source>
        <dbReference type="PROSITE" id="PS51710"/>
    </source>
</evidence>
<dbReference type="KEGG" id="smam:Mal15_05420"/>
<comment type="similarity">
    <text evidence="1 8">Belongs to the TRAFAC class OBG-HflX-like GTPase superfamily. OBG GTPase family.</text>
</comment>
<dbReference type="HAMAP" id="MF_01454">
    <property type="entry name" value="GTPase_Obg"/>
    <property type="match status" value="1"/>
</dbReference>
<sequence length="387" mass="41857">MFVDRVQIELHAGKGGDGCSSMRREKYIPRGGPDGGNGGQGASLILEARLGVNSLAAFANRKFIRAGNGRPGQGAMRHGRKAEDQTLFVPPGTLVIDAEQGFVIKDLKHHSDSFVVARGGKGGKGNAHFKSSTNQAPREFTKGEEGEVRIVILELRSIADVGLVGKPNAGKSTLLSRITSARPEIADYPFTTKHPNLGIVDLDEARSFVLADIPGLIEGASDGLGLGHEFLRHIERAGLLVHLVEPEPTDQSDPLDNYRAIRAELSQYDAALAERDEILVVTKSELPQAAEVAERLREETGRQVLLISAMTGAGLTEFTEQVMAQVQQRRKALLDAGEDIPLLRESEQPIEKRRVPPHLRGATAQLSDDHQAKDFESTADAPAKDMP</sequence>
<evidence type="ECO:0000256" key="4">
    <source>
        <dbReference type="ARBA" id="ARBA00022741"/>
    </source>
</evidence>
<dbReference type="InterPro" id="IPR036726">
    <property type="entry name" value="GTP1_OBG_dom_sf"/>
</dbReference>
<evidence type="ECO:0000256" key="1">
    <source>
        <dbReference type="ARBA" id="ARBA00007699"/>
    </source>
</evidence>
<keyword evidence="2 8" id="KW-0963">Cytoplasm</keyword>
<dbReference type="NCBIfam" id="TIGR02729">
    <property type="entry name" value="Obg_CgtA"/>
    <property type="match status" value="1"/>
</dbReference>
<dbReference type="PRINTS" id="PR00326">
    <property type="entry name" value="GTP1OBG"/>
</dbReference>
<dbReference type="Pfam" id="PF01926">
    <property type="entry name" value="MMR_HSR1"/>
    <property type="match status" value="1"/>
</dbReference>
<dbReference type="FunFam" id="2.70.210.12:FF:000001">
    <property type="entry name" value="GTPase Obg"/>
    <property type="match status" value="1"/>
</dbReference>
<evidence type="ECO:0000313" key="13">
    <source>
        <dbReference type="Proteomes" id="UP000321353"/>
    </source>
</evidence>
<dbReference type="NCBIfam" id="NF008955">
    <property type="entry name" value="PRK12297.1"/>
    <property type="match status" value="1"/>
</dbReference>
<dbReference type="NCBIfam" id="NF008956">
    <property type="entry name" value="PRK12299.1"/>
    <property type="match status" value="1"/>
</dbReference>
<keyword evidence="13" id="KW-1185">Reference proteome</keyword>
<dbReference type="Pfam" id="PF01018">
    <property type="entry name" value="GTP1_OBG"/>
    <property type="match status" value="1"/>
</dbReference>
<dbReference type="InterPro" id="IPR027417">
    <property type="entry name" value="P-loop_NTPase"/>
</dbReference>
<comment type="subcellular location">
    <subcellularLocation>
        <location evidence="8">Cytoplasm</location>
    </subcellularLocation>
</comment>
<evidence type="ECO:0000256" key="8">
    <source>
        <dbReference type="HAMAP-Rule" id="MF_01454"/>
    </source>
</evidence>
<dbReference type="PROSITE" id="PS51710">
    <property type="entry name" value="G_OBG"/>
    <property type="match status" value="1"/>
</dbReference>
<dbReference type="InterPro" id="IPR006074">
    <property type="entry name" value="GTP1-OBG_CS"/>
</dbReference>
<evidence type="ECO:0000256" key="2">
    <source>
        <dbReference type="ARBA" id="ARBA00022490"/>
    </source>
</evidence>
<evidence type="ECO:0000256" key="6">
    <source>
        <dbReference type="ARBA" id="ARBA00022842"/>
    </source>
</evidence>
<dbReference type="SUPFAM" id="SSF82051">
    <property type="entry name" value="Obg GTP-binding protein N-terminal domain"/>
    <property type="match status" value="1"/>
</dbReference>
<accession>A0A5B9MAE1</accession>
<evidence type="ECO:0000256" key="3">
    <source>
        <dbReference type="ARBA" id="ARBA00022723"/>
    </source>
</evidence>
<dbReference type="EMBL" id="CP036264">
    <property type="protein sequence ID" value="QEF96514.1"/>
    <property type="molecule type" value="Genomic_DNA"/>
</dbReference>
<dbReference type="AlphaFoldDB" id="A0A5B9MAE1"/>
<proteinExistence type="inferred from homology"/>
<feature type="binding site" evidence="8">
    <location>
        <begin position="212"/>
        <end position="215"/>
    </location>
    <ligand>
        <name>GTP</name>
        <dbReference type="ChEBI" id="CHEBI:37565"/>
    </ligand>
</feature>
<feature type="region of interest" description="Disordered" evidence="9">
    <location>
        <begin position="347"/>
        <end position="387"/>
    </location>
</feature>
<dbReference type="InterPro" id="IPR006169">
    <property type="entry name" value="GTP1_OBG_dom"/>
</dbReference>
<dbReference type="Gene3D" id="2.70.210.12">
    <property type="entry name" value="GTP1/OBG domain"/>
    <property type="match status" value="1"/>
</dbReference>
<reference evidence="12 13" key="1">
    <citation type="submission" date="2019-02" db="EMBL/GenBank/DDBJ databases">
        <title>Planctomycetal bacteria perform biofilm scaping via a novel small molecule.</title>
        <authorList>
            <person name="Jeske O."/>
            <person name="Boedeker C."/>
            <person name="Wiegand S."/>
            <person name="Breitling P."/>
            <person name="Kallscheuer N."/>
            <person name="Jogler M."/>
            <person name="Rohde M."/>
            <person name="Petersen J."/>
            <person name="Medema M.H."/>
            <person name="Surup F."/>
            <person name="Jogler C."/>
        </authorList>
    </citation>
    <scope>NUCLEOTIDE SEQUENCE [LARGE SCALE GENOMIC DNA]</scope>
    <source>
        <strain evidence="12 13">Mal15</strain>
    </source>
</reference>
<keyword evidence="5 8" id="KW-0378">Hydrolase</keyword>
<dbReference type="GO" id="GO:0005525">
    <property type="term" value="F:GTP binding"/>
    <property type="evidence" value="ECO:0007669"/>
    <property type="project" value="UniProtKB-UniRule"/>
</dbReference>
<feature type="binding site" evidence="8">
    <location>
        <begin position="282"/>
        <end position="285"/>
    </location>
    <ligand>
        <name>GTP</name>
        <dbReference type="ChEBI" id="CHEBI:37565"/>
    </ligand>
</feature>
<dbReference type="InterPro" id="IPR045086">
    <property type="entry name" value="OBG_GTPase"/>
</dbReference>
<feature type="binding site" evidence="8">
    <location>
        <begin position="190"/>
        <end position="194"/>
    </location>
    <ligand>
        <name>GTP</name>
        <dbReference type="ChEBI" id="CHEBI:37565"/>
    </ligand>
</feature>
<dbReference type="RefSeq" id="WP_147866320.1">
    <property type="nucleotide sequence ID" value="NZ_CP036264.1"/>
</dbReference>
<dbReference type="PANTHER" id="PTHR11702">
    <property type="entry name" value="DEVELOPMENTALLY REGULATED GTP-BINDING PROTEIN-RELATED"/>
    <property type="match status" value="1"/>
</dbReference>
<keyword evidence="4 8" id="KW-0547">Nucleotide-binding</keyword>
<dbReference type="GO" id="GO:0042254">
    <property type="term" value="P:ribosome biogenesis"/>
    <property type="evidence" value="ECO:0007669"/>
    <property type="project" value="UniProtKB-UniRule"/>
</dbReference>